<evidence type="ECO:0000259" key="3">
    <source>
        <dbReference type="Pfam" id="PF09835"/>
    </source>
</evidence>
<dbReference type="RefSeq" id="WP_309542649.1">
    <property type="nucleotide sequence ID" value="NZ_CP133659.1"/>
</dbReference>
<feature type="region of interest" description="Disordered" evidence="1">
    <location>
        <begin position="199"/>
        <end position="229"/>
    </location>
</feature>
<feature type="domain" description="DUF2062" evidence="3">
    <location>
        <begin position="40"/>
        <end position="182"/>
    </location>
</feature>
<dbReference type="EMBL" id="CP133659">
    <property type="protein sequence ID" value="WMW66787.1"/>
    <property type="molecule type" value="Genomic_DNA"/>
</dbReference>
<feature type="transmembrane region" description="Helical" evidence="2">
    <location>
        <begin position="147"/>
        <end position="171"/>
    </location>
</feature>
<organism evidence="4 5">
    <name type="scientific">Nitratidesulfovibrio liaohensis</name>
    <dbReference type="NCBI Taxonomy" id="2604158"/>
    <lineage>
        <taxon>Bacteria</taxon>
        <taxon>Pseudomonadati</taxon>
        <taxon>Thermodesulfobacteriota</taxon>
        <taxon>Desulfovibrionia</taxon>
        <taxon>Desulfovibrionales</taxon>
        <taxon>Desulfovibrionaceae</taxon>
        <taxon>Nitratidesulfovibrio</taxon>
    </lineage>
</organism>
<dbReference type="PANTHER" id="PTHR40547">
    <property type="entry name" value="SLL0298 PROTEIN"/>
    <property type="match status" value="1"/>
</dbReference>
<feature type="region of interest" description="Disordered" evidence="1">
    <location>
        <begin position="1"/>
        <end position="35"/>
    </location>
</feature>
<evidence type="ECO:0000256" key="2">
    <source>
        <dbReference type="SAM" id="Phobius"/>
    </source>
</evidence>
<dbReference type="InterPro" id="IPR018639">
    <property type="entry name" value="DUF2062"/>
</dbReference>
<reference evidence="4" key="1">
    <citation type="submission" date="2023-09" db="EMBL/GenBank/DDBJ databases">
        <authorList>
            <consortium name="CW5 consortium"/>
            <person name="Lu C.-W."/>
        </authorList>
    </citation>
    <scope>NUCLEOTIDE SEQUENCE</scope>
    <source>
        <strain evidence="4">KPS</strain>
    </source>
</reference>
<evidence type="ECO:0000256" key="1">
    <source>
        <dbReference type="SAM" id="MobiDB-lite"/>
    </source>
</evidence>
<accession>A0ABY9R6F3</accession>
<feature type="transmembrane region" description="Helical" evidence="2">
    <location>
        <begin position="101"/>
        <end position="123"/>
    </location>
</feature>
<keyword evidence="2" id="KW-0472">Membrane</keyword>
<name>A0ABY9R6F3_9BACT</name>
<keyword evidence="5" id="KW-1185">Reference proteome</keyword>
<gene>
    <name evidence="4" type="ORF">KPS_001402</name>
</gene>
<dbReference type="PANTHER" id="PTHR40547:SF1">
    <property type="entry name" value="SLL0298 PROTEIN"/>
    <property type="match status" value="1"/>
</dbReference>
<dbReference type="Proteomes" id="UP001180616">
    <property type="component" value="Chromosome"/>
</dbReference>
<evidence type="ECO:0000313" key="4">
    <source>
        <dbReference type="EMBL" id="WMW66787.1"/>
    </source>
</evidence>
<dbReference type="Pfam" id="PF09835">
    <property type="entry name" value="DUF2062"/>
    <property type="match status" value="1"/>
</dbReference>
<feature type="transmembrane region" description="Helical" evidence="2">
    <location>
        <begin position="59"/>
        <end position="89"/>
    </location>
</feature>
<keyword evidence="2" id="KW-1133">Transmembrane helix</keyword>
<evidence type="ECO:0000313" key="5">
    <source>
        <dbReference type="Proteomes" id="UP001180616"/>
    </source>
</evidence>
<feature type="compositionally biased region" description="Basic and acidic residues" evidence="1">
    <location>
        <begin position="218"/>
        <end position="229"/>
    </location>
</feature>
<keyword evidence="2" id="KW-0812">Transmembrane</keyword>
<sequence length="229" mass="23907">MDDSTHPQDGGTPPSDADSVGNGPPGPRRNGRSAPERLLRAVRLHRLRLVRLPSTPHRIALGVGLGMLIGSIPLIPSQMVLAGVVAWLLRASPTAAVIATLYSNPVTFGPLYAIFFAIGSFLLPNMHVALPDDIANLTSLLAMGWDVYLVLCAGGVVFGAVAGVLAYVAAYRMVAAYQQRRVRWRTGASNAPPVVAGCAPSEEGDGCEQDGTMNGGKVADDGNGGRDGR</sequence>
<proteinExistence type="predicted"/>
<protein>
    <submittedName>
        <fullName evidence="4">DUF2062 domain-containing protein</fullName>
    </submittedName>
</protein>